<evidence type="ECO:0000313" key="3">
    <source>
        <dbReference type="Proteomes" id="UP000289946"/>
    </source>
</evidence>
<organism evidence="2 3">
    <name type="scientific">Bradyrhizobium zhanjiangense</name>
    <dbReference type="NCBI Taxonomy" id="1325107"/>
    <lineage>
        <taxon>Bacteria</taxon>
        <taxon>Pseudomonadati</taxon>
        <taxon>Pseudomonadota</taxon>
        <taxon>Alphaproteobacteria</taxon>
        <taxon>Hyphomicrobiales</taxon>
        <taxon>Nitrobacteraceae</taxon>
        <taxon>Bradyrhizobium</taxon>
    </lineage>
</organism>
<gene>
    <name evidence="2" type="ORF">EAS62_07390</name>
</gene>
<sequence length="80" mass="8737">MYDAALASSPGEGRMYFGDGCIQRVRYVIAATPSAYTPSLRAQRSNPDCLRGETLDCFDARAPRNDGGESFRSKPVTTRS</sequence>
<keyword evidence="3" id="KW-1185">Reference proteome</keyword>
<evidence type="ECO:0000256" key="1">
    <source>
        <dbReference type="SAM" id="MobiDB-lite"/>
    </source>
</evidence>
<protein>
    <submittedName>
        <fullName evidence="2">Uncharacterized protein</fullName>
    </submittedName>
</protein>
<accession>A0ABY0DPL8</accession>
<proteinExistence type="predicted"/>
<feature type="compositionally biased region" description="Basic and acidic residues" evidence="1">
    <location>
        <begin position="61"/>
        <end position="72"/>
    </location>
</feature>
<name>A0ABY0DPL8_9BRAD</name>
<evidence type="ECO:0000313" key="2">
    <source>
        <dbReference type="EMBL" id="RXG97593.1"/>
    </source>
</evidence>
<reference evidence="2 3" key="1">
    <citation type="submission" date="2018-10" db="EMBL/GenBank/DDBJ databases">
        <title>Bradyrhizobium sp. nov., isolated from effective nodules of peanut in China.</title>
        <authorList>
            <person name="Li Y."/>
        </authorList>
    </citation>
    <scope>NUCLEOTIDE SEQUENCE [LARGE SCALE GENOMIC DNA]</scope>
    <source>
        <strain evidence="2 3">CCBAU 51781</strain>
    </source>
</reference>
<comment type="caution">
    <text evidence="2">The sequence shown here is derived from an EMBL/GenBank/DDBJ whole genome shotgun (WGS) entry which is preliminary data.</text>
</comment>
<dbReference type="Proteomes" id="UP000289946">
    <property type="component" value="Unassembled WGS sequence"/>
</dbReference>
<feature type="region of interest" description="Disordered" evidence="1">
    <location>
        <begin position="61"/>
        <end position="80"/>
    </location>
</feature>
<dbReference type="EMBL" id="RDRA01000004">
    <property type="protein sequence ID" value="RXG97593.1"/>
    <property type="molecule type" value="Genomic_DNA"/>
</dbReference>